<dbReference type="PROSITE" id="PS00118">
    <property type="entry name" value="PA2_HIS"/>
    <property type="match status" value="1"/>
</dbReference>
<dbReference type="CDD" id="cd00125">
    <property type="entry name" value="PLA2c"/>
    <property type="match status" value="1"/>
</dbReference>
<keyword evidence="8" id="KW-0378">Hydrolase</keyword>
<dbReference type="PRINTS" id="PR00389">
    <property type="entry name" value="PHPHLIPASEA2"/>
</dbReference>
<evidence type="ECO:0000259" key="9">
    <source>
        <dbReference type="SMART" id="SM00085"/>
    </source>
</evidence>
<feature type="disulfide bond" evidence="6">
    <location>
        <begin position="91"/>
        <end position="122"/>
    </location>
</feature>
<keyword evidence="8" id="KW-0443">Lipid metabolism</keyword>
<proteinExistence type="inferred from homology"/>
<name>A0AA39I731_9BILA</name>
<dbReference type="Proteomes" id="UP001175271">
    <property type="component" value="Unassembled WGS sequence"/>
</dbReference>
<dbReference type="Pfam" id="PF00068">
    <property type="entry name" value="Phospholip_A2_1"/>
    <property type="match status" value="1"/>
</dbReference>
<feature type="disulfide bond" evidence="6">
    <location>
        <begin position="113"/>
        <end position="127"/>
    </location>
</feature>
<sequence>MSFRLIPLSVLFLSLLVGDGEPTRKKEVKNLGSVLNLNRMAQCALNHTALIYNNYGCWCGYGGNYKPIDGIDACCRRHHLCYDIALASGACRNLVIEYLDPYAWSCEDHVPRCRDDSSQSKCQQALCWCDKMVVECWKQFPIPAHKLRCNHTPKSP</sequence>
<protein>
    <recommendedName>
        <fullName evidence="8">Phospholipase A2</fullName>
        <ecNumber evidence="8">3.1.1.4</ecNumber>
    </recommendedName>
</protein>
<dbReference type="InterPro" id="IPR036444">
    <property type="entry name" value="PLipase_A2_dom_sf"/>
</dbReference>
<keyword evidence="11" id="KW-1185">Reference proteome</keyword>
<comment type="caution">
    <text evidence="10">The sequence shown here is derived from an EMBL/GenBank/DDBJ whole genome shotgun (WGS) entry which is preliminary data.</text>
</comment>
<dbReference type="EMBL" id="JAUCMV010000002">
    <property type="protein sequence ID" value="KAK0418226.1"/>
    <property type="molecule type" value="Genomic_DNA"/>
</dbReference>
<dbReference type="SUPFAM" id="SSF48619">
    <property type="entry name" value="Phospholipase A2, PLA2"/>
    <property type="match status" value="1"/>
</dbReference>
<dbReference type="GO" id="GO:0005509">
    <property type="term" value="F:calcium ion binding"/>
    <property type="evidence" value="ECO:0007669"/>
    <property type="project" value="InterPro"/>
</dbReference>
<comment type="similarity">
    <text evidence="7">Belongs to the phospholipase A2 family.</text>
</comment>
<dbReference type="SMART" id="SM00085">
    <property type="entry name" value="PA2c"/>
    <property type="match status" value="1"/>
</dbReference>
<evidence type="ECO:0000256" key="8">
    <source>
        <dbReference type="RuleBase" id="RU361236"/>
    </source>
</evidence>
<comment type="cofactor">
    <cofactor evidence="5">
        <name>Ca(2+)</name>
        <dbReference type="ChEBI" id="CHEBI:29108"/>
    </cofactor>
    <text evidence="5">Binds 1 Ca(2+) ion per subunit.</text>
</comment>
<feature type="domain" description="Phospholipase A2-like central" evidence="9">
    <location>
        <begin position="33"/>
        <end position="150"/>
    </location>
</feature>
<keyword evidence="2 8" id="KW-0964">Secreted</keyword>
<dbReference type="GO" id="GO:0050482">
    <property type="term" value="P:arachidonate secretion"/>
    <property type="evidence" value="ECO:0007669"/>
    <property type="project" value="InterPro"/>
</dbReference>
<dbReference type="InterPro" id="IPR016090">
    <property type="entry name" value="PLA2-like_dom"/>
</dbReference>
<dbReference type="EC" id="3.1.1.4" evidence="8"/>
<feature type="active site" evidence="4">
    <location>
        <position position="78"/>
    </location>
</feature>
<keyword evidence="3 6" id="KW-1015">Disulfide bond</keyword>
<comment type="catalytic activity">
    <reaction evidence="8">
        <text>a 1,2-diacyl-sn-glycero-3-phosphocholine + H2O = a 1-acyl-sn-glycero-3-phosphocholine + a fatty acid + H(+)</text>
        <dbReference type="Rhea" id="RHEA:15801"/>
        <dbReference type="ChEBI" id="CHEBI:15377"/>
        <dbReference type="ChEBI" id="CHEBI:15378"/>
        <dbReference type="ChEBI" id="CHEBI:28868"/>
        <dbReference type="ChEBI" id="CHEBI:57643"/>
        <dbReference type="ChEBI" id="CHEBI:58168"/>
        <dbReference type="EC" id="3.1.1.4"/>
    </reaction>
</comment>
<dbReference type="PANTHER" id="PTHR11716">
    <property type="entry name" value="PHOSPHOLIPASE A2 FAMILY MEMBER"/>
    <property type="match status" value="1"/>
</dbReference>
<feature type="disulfide bond" evidence="6">
    <location>
        <begin position="74"/>
        <end position="136"/>
    </location>
</feature>
<dbReference type="GO" id="GO:0016042">
    <property type="term" value="P:lipid catabolic process"/>
    <property type="evidence" value="ECO:0007669"/>
    <property type="project" value="InterPro"/>
</dbReference>
<evidence type="ECO:0000256" key="4">
    <source>
        <dbReference type="PIRSR" id="PIRSR601211-1"/>
    </source>
</evidence>
<feature type="signal peptide" evidence="8">
    <location>
        <begin position="1"/>
        <end position="20"/>
    </location>
</feature>
<evidence type="ECO:0000313" key="11">
    <source>
        <dbReference type="Proteomes" id="UP001175271"/>
    </source>
</evidence>
<reference evidence="10" key="1">
    <citation type="submission" date="2023-06" db="EMBL/GenBank/DDBJ databases">
        <title>Genomic analysis of the entomopathogenic nematode Steinernema hermaphroditum.</title>
        <authorList>
            <person name="Schwarz E.M."/>
            <person name="Heppert J.K."/>
            <person name="Baniya A."/>
            <person name="Schwartz H.T."/>
            <person name="Tan C.-H."/>
            <person name="Antoshechkin I."/>
            <person name="Sternberg P.W."/>
            <person name="Goodrich-Blair H."/>
            <person name="Dillman A.R."/>
        </authorList>
    </citation>
    <scope>NUCLEOTIDE SEQUENCE</scope>
    <source>
        <strain evidence="10">PS9179</strain>
        <tissue evidence="10">Whole animal</tissue>
    </source>
</reference>
<feature type="chain" id="PRO_5041482414" description="Phospholipase A2" evidence="8">
    <location>
        <begin position="21"/>
        <end position="156"/>
    </location>
</feature>
<keyword evidence="8" id="KW-0732">Signal</keyword>
<dbReference type="GO" id="GO:0005576">
    <property type="term" value="C:extracellular region"/>
    <property type="evidence" value="ECO:0007669"/>
    <property type="project" value="UniProtKB-SubCell"/>
</dbReference>
<feature type="disulfide bond" evidence="6">
    <location>
        <begin position="81"/>
        <end position="129"/>
    </location>
</feature>
<feature type="binding site" evidence="5">
    <location>
        <position position="60"/>
    </location>
    <ligand>
        <name>Ca(2+)</name>
        <dbReference type="ChEBI" id="CHEBI:29108"/>
    </ligand>
</feature>
<evidence type="ECO:0000256" key="1">
    <source>
        <dbReference type="ARBA" id="ARBA00004613"/>
    </source>
</evidence>
<feature type="binding site" evidence="5">
    <location>
        <position position="62"/>
    </location>
    <ligand>
        <name>Ca(2+)</name>
        <dbReference type="ChEBI" id="CHEBI:29108"/>
    </ligand>
</feature>
<feature type="disulfide bond" evidence="6">
    <location>
        <begin position="59"/>
        <end position="75"/>
    </location>
</feature>
<dbReference type="InterPro" id="IPR001211">
    <property type="entry name" value="PLA2"/>
</dbReference>
<dbReference type="GO" id="GO:0006644">
    <property type="term" value="P:phospholipid metabolic process"/>
    <property type="evidence" value="ECO:0007669"/>
    <property type="project" value="InterPro"/>
</dbReference>
<feature type="active site" evidence="4">
    <location>
        <position position="130"/>
    </location>
</feature>
<comment type="subcellular location">
    <subcellularLocation>
        <location evidence="1 8">Secreted</location>
    </subcellularLocation>
</comment>
<dbReference type="Gene3D" id="1.20.90.10">
    <property type="entry name" value="Phospholipase A2 domain"/>
    <property type="match status" value="1"/>
</dbReference>
<accession>A0AA39I731</accession>
<gene>
    <name evidence="10" type="ORF">QR680_013444</name>
</gene>
<dbReference type="PANTHER" id="PTHR11716:SF107">
    <property type="entry name" value="PHOSPHOLIPASE A2"/>
    <property type="match status" value="1"/>
</dbReference>
<dbReference type="GO" id="GO:0004623">
    <property type="term" value="F:phospholipase A2 activity"/>
    <property type="evidence" value="ECO:0007669"/>
    <property type="project" value="UniProtKB-EC"/>
</dbReference>
<evidence type="ECO:0000256" key="7">
    <source>
        <dbReference type="RuleBase" id="RU003654"/>
    </source>
</evidence>
<evidence type="ECO:0000256" key="3">
    <source>
        <dbReference type="ARBA" id="ARBA00023157"/>
    </source>
</evidence>
<keyword evidence="5" id="KW-0479">Metal-binding</keyword>
<dbReference type="InterPro" id="IPR033113">
    <property type="entry name" value="PLA2_histidine"/>
</dbReference>
<evidence type="ECO:0000256" key="6">
    <source>
        <dbReference type="PIRSR" id="PIRSR601211-3"/>
    </source>
</evidence>
<dbReference type="AlphaFoldDB" id="A0AA39I731"/>
<evidence type="ECO:0000256" key="5">
    <source>
        <dbReference type="PIRSR" id="PIRSR601211-2"/>
    </source>
</evidence>
<keyword evidence="5 8" id="KW-0106">Calcium</keyword>
<evidence type="ECO:0000313" key="10">
    <source>
        <dbReference type="EMBL" id="KAK0418226.1"/>
    </source>
</evidence>
<evidence type="ECO:0000256" key="2">
    <source>
        <dbReference type="ARBA" id="ARBA00022525"/>
    </source>
</evidence>
<organism evidence="10 11">
    <name type="scientific">Steinernema hermaphroditum</name>
    <dbReference type="NCBI Taxonomy" id="289476"/>
    <lineage>
        <taxon>Eukaryota</taxon>
        <taxon>Metazoa</taxon>
        <taxon>Ecdysozoa</taxon>
        <taxon>Nematoda</taxon>
        <taxon>Chromadorea</taxon>
        <taxon>Rhabditida</taxon>
        <taxon>Tylenchina</taxon>
        <taxon>Panagrolaimomorpha</taxon>
        <taxon>Strongyloidoidea</taxon>
        <taxon>Steinernematidae</taxon>
        <taxon>Steinernema</taxon>
    </lineage>
</organism>